<gene>
    <name evidence="1" type="primary">ORF-504</name>
</gene>
<organism evidence="1">
    <name type="scientific">Seminavis robusta</name>
    <dbReference type="NCBI Taxonomy" id="568900"/>
    <lineage>
        <taxon>Eukaryota</taxon>
        <taxon>Sar</taxon>
        <taxon>Stramenopiles</taxon>
        <taxon>Ochrophyta</taxon>
        <taxon>Bacillariophyta</taxon>
        <taxon>Bacillariophyceae</taxon>
        <taxon>Bacillariophycidae</taxon>
        <taxon>Naviculales</taxon>
        <taxon>Naviculaceae</taxon>
        <taxon>Seminavis</taxon>
    </lineage>
</organism>
<evidence type="ECO:0000313" key="1">
    <source>
        <dbReference type="EMBL" id="AZJ16668.1"/>
    </source>
</evidence>
<reference evidence="1" key="2">
    <citation type="submission" date="2018-05" db="EMBL/GenBank/DDBJ databases">
        <authorList>
            <person name="Brembu T."/>
            <person name="Winge P."/>
            <person name="Klungerud A.T."/>
            <person name="Nederbragt A.J."/>
            <person name="Jakobsen K.S."/>
            <person name="Bones A.M."/>
        </authorList>
    </citation>
    <scope>NUCLEOTIDE SEQUENCE</scope>
    <source>
        <strain evidence="1">D6</strain>
    </source>
</reference>
<accession>A0A3Q8R294</accession>
<keyword evidence="1" id="KW-0934">Plastid</keyword>
<protein>
    <submittedName>
        <fullName evidence="1">Uncharacterized protein</fullName>
    </submittedName>
</protein>
<sequence length="504" mass="60798">MKSTKKITHEDFGFFQTELLQVDFITFNLTKLSNLQISQLATYFQNLGFNCYLKKAETSQSRQEYSNKNHFQNQFELDIILKVPYQKEIMQIQFPGLSANQFYKLMTQKSIQWEKLTKFDIVLSRFDLVYERSHKLTDKISTKEFLNSYYIQFQDLHPYKNIASERNRKGLLLKIGNRKGRRHYRVYTGKNNSLRFEAEIKGDLIKDFHDLLVASTFEQQDFESRLSYQFFKYSFQLFSISNQTSHIDWLMDRIRHLQCKNTLHIQDSIIHLHYLNQMDFKLMKEKQHLITLLKLLVFVRGLNYTPGQLTSKFRKYNFPLRKFLKFINKKTNQYQLNKTREFFDLVKKNFVIESFSDRHYRMLVTLPEVNVIKSQQNIWNVEIWIAEELFDYLHPFIFSDLFETNLSSHQFQVLFEIIKVYSSNNIRKEFHIQQFLDNYSFVLSSQQKKKIKDHFIRYLQVLNQQHKFRDKVIDLSSNKILNIHDLNTSHLNIAVFETIDIKFT</sequence>
<geneLocation type="chloroplast" evidence="1"/>
<dbReference type="AlphaFoldDB" id="A0A3Q8R294"/>
<reference evidence="1" key="1">
    <citation type="journal article" date="2014" name="Mar. Genomics">
        <title>The chloroplast genome of the diatom Seminavis robusta: New features introduced through multiple mechanisms of horizontal gene transfer.</title>
        <authorList>
            <person name="Brembu T."/>
            <person name="Winge P."/>
            <person name="Klungerud A.T."/>
            <person name="Nederbragt A.J."/>
            <person name="Jakobsen K.S."/>
            <person name="Bones A.M."/>
        </authorList>
    </citation>
    <scope>NUCLEOTIDE SEQUENCE</scope>
    <source>
        <strain evidence="1">D6</strain>
    </source>
</reference>
<name>A0A3Q8R294_9STRA</name>
<dbReference type="EMBL" id="MH356727">
    <property type="protein sequence ID" value="AZJ16668.1"/>
    <property type="molecule type" value="Genomic_DNA"/>
</dbReference>
<keyword evidence="1" id="KW-0150">Chloroplast</keyword>
<proteinExistence type="predicted"/>